<evidence type="ECO:0000313" key="19">
    <source>
        <dbReference type="EMBL" id="KKQ92679.1"/>
    </source>
</evidence>
<dbReference type="SUPFAM" id="SSF51998">
    <property type="entry name" value="PFL-like glycyl radical enzymes"/>
    <property type="match status" value="1"/>
</dbReference>
<dbReference type="Pfam" id="PF12637">
    <property type="entry name" value="TSCPD"/>
    <property type="match status" value="1"/>
</dbReference>
<comment type="caution">
    <text evidence="19">The sequence shown here is derived from an EMBL/GenBank/DDBJ whole genome shotgun (WGS) entry which is preliminary data.</text>
</comment>
<evidence type="ECO:0000256" key="4">
    <source>
        <dbReference type="ARBA" id="ARBA00014409"/>
    </source>
</evidence>
<feature type="region of interest" description="Disordered" evidence="15">
    <location>
        <begin position="1"/>
        <end position="20"/>
    </location>
</feature>
<dbReference type="GO" id="GO:0009263">
    <property type="term" value="P:deoxyribonucleotide biosynthetic process"/>
    <property type="evidence" value="ECO:0007669"/>
    <property type="project" value="UniProtKB-KW"/>
</dbReference>
<sequence length="819" mass="90021">MPETIQIQKPKKKHTNGKSKKHLTNADFVFEAPANSTLLEGIRKDVFLDRYSLKDETGTPLEQYPEQMWKRVALGISQQEKPALRKVWEEKFYNAMSGFKFVPAGRILSGAGTPYQVTYYNCYVIPSPKDSRGGIMENITMTVEIQARGGGVGVNLSSLRPRGSRVKKVNGTSSGPVNWAALYSTANHDVIQQGGSRRGALMIMINDWHPDVEEFITVKQDLTKIPGANLSVCVSDAFMDAVKTDADWNLVFPDNAYYKYDDEWDGDLDKWKEKDYPLIVHKTIKARELWNLIGEAAWKSAEPGVVFIDRYNKLSNTWYFEKIIATNPCGEQGLGAWGVCNLGHLNLPSFIHDGAVDFKLLAEHASIATRFLDNVVDANYYFYEENKKAQLNIRRTGLGTLGLADALIKMKLKYGSPESLGVIEKIYTTIRDAAYTTSALLAKEKGSFGGFSKEKYLKGVFIQKLPVKIKHMISNHGIRNAIILTQAPTGTISLLAGVSSGIEPVYEFSYKRNDRTGEHIVNHPLYDEWFKNHPSEKIPDYFVSASALTPEDHVKVQAMIQNLTDSSISKTVNAPNSHTVEDVKKLYQLAYELGCKGVTYFRDGSRTGVLSKVDDKPQETKSIVTERPLRVDGATYRIPTPLGVAFITVNQDPLGNPFEVFITIGKAGSEVAALAEALGRMISTTLRFGNHKPPIERAREIMEQLKGIGGGRSVGFGPNKIRSLPDAVARAISLHFGFGADKHDAVNGVTLQVGMTVLADGAVPMDTALVDSAPVPAAPSPLFAQAPVKAGDICPSCGSSALVYEEGCAKCHVCGHSEC</sequence>
<dbReference type="GO" id="GO:0005524">
    <property type="term" value="F:ATP binding"/>
    <property type="evidence" value="ECO:0007669"/>
    <property type="project" value="InterPro"/>
</dbReference>
<feature type="domain" description="TSCPD" evidence="18">
    <location>
        <begin position="627"/>
        <end position="735"/>
    </location>
</feature>
<accession>A0A0G0P3K5</accession>
<organism evidence="19 20">
    <name type="scientific">Candidatus Woesebacteria bacterium GW2011_GWB1_39_10</name>
    <dbReference type="NCBI Taxonomy" id="1618572"/>
    <lineage>
        <taxon>Bacteria</taxon>
        <taxon>Candidatus Woeseibacteriota</taxon>
    </lineage>
</organism>
<evidence type="ECO:0000256" key="3">
    <source>
        <dbReference type="ARBA" id="ARBA00012274"/>
    </source>
</evidence>
<evidence type="ECO:0000256" key="12">
    <source>
        <dbReference type="ARBA" id="ARBA00025437"/>
    </source>
</evidence>
<evidence type="ECO:0000256" key="1">
    <source>
        <dbReference type="ARBA" id="ARBA00001922"/>
    </source>
</evidence>
<dbReference type="InterPro" id="IPR000788">
    <property type="entry name" value="RNR_lg_C"/>
</dbReference>
<feature type="domain" description="Ribonucleotide reductase large subunit N-terminal" evidence="16">
    <location>
        <begin position="46"/>
        <end position="115"/>
    </location>
</feature>
<evidence type="ECO:0000256" key="15">
    <source>
        <dbReference type="SAM" id="MobiDB-lite"/>
    </source>
</evidence>
<dbReference type="EMBL" id="LBVU01000001">
    <property type="protein sequence ID" value="KKQ92679.1"/>
    <property type="molecule type" value="Genomic_DNA"/>
</dbReference>
<dbReference type="PANTHER" id="PTHR43371">
    <property type="entry name" value="VITAMIN B12-DEPENDENT RIBONUCLEOTIDE REDUCTASE"/>
    <property type="match status" value="1"/>
</dbReference>
<dbReference type="EC" id="1.17.4.1" evidence="3 14"/>
<evidence type="ECO:0000256" key="6">
    <source>
        <dbReference type="ARBA" id="ARBA00022634"/>
    </source>
</evidence>
<dbReference type="PATRIC" id="fig|1618572.3.peg.62"/>
<dbReference type="PANTHER" id="PTHR43371:SF1">
    <property type="entry name" value="RIBONUCLEOSIDE-DIPHOSPHATE REDUCTASE"/>
    <property type="match status" value="1"/>
</dbReference>
<dbReference type="GO" id="GO:0071897">
    <property type="term" value="P:DNA biosynthetic process"/>
    <property type="evidence" value="ECO:0007669"/>
    <property type="project" value="UniProtKB-KW"/>
</dbReference>
<proteinExistence type="inferred from homology"/>
<keyword evidence="5 14" id="KW-0846">Cobalamin</keyword>
<evidence type="ECO:0000256" key="10">
    <source>
        <dbReference type="ARBA" id="ARBA00023157"/>
    </source>
</evidence>
<reference evidence="19 20" key="1">
    <citation type="journal article" date="2015" name="Nature">
        <title>rRNA introns, odd ribosomes, and small enigmatic genomes across a large radiation of phyla.</title>
        <authorList>
            <person name="Brown C.T."/>
            <person name="Hug L.A."/>
            <person name="Thomas B.C."/>
            <person name="Sharon I."/>
            <person name="Castelle C.J."/>
            <person name="Singh A."/>
            <person name="Wilkins M.J."/>
            <person name="Williams K.H."/>
            <person name="Banfield J.F."/>
        </authorList>
    </citation>
    <scope>NUCLEOTIDE SEQUENCE [LARGE SCALE GENOMIC DNA]</scope>
</reference>
<dbReference type="SUPFAM" id="SSF48168">
    <property type="entry name" value="R1 subunit of ribonucleotide reductase, N-terminal domain"/>
    <property type="match status" value="1"/>
</dbReference>
<dbReference type="Pfam" id="PF02867">
    <property type="entry name" value="Ribonuc_red_lgC"/>
    <property type="match status" value="1"/>
</dbReference>
<protein>
    <recommendedName>
        <fullName evidence="4 14">Vitamin B12-dependent ribonucleotide reductase</fullName>
        <ecNumber evidence="3 14">1.17.4.1</ecNumber>
    </recommendedName>
</protein>
<feature type="domain" description="Ribonucleotide reductase large subunit C-terminal" evidence="17">
    <location>
        <begin position="122"/>
        <end position="601"/>
    </location>
</feature>
<evidence type="ECO:0000256" key="7">
    <source>
        <dbReference type="ARBA" id="ARBA00022741"/>
    </source>
</evidence>
<keyword evidence="11 14" id="KW-0170">Cobalt</keyword>
<evidence type="ECO:0000256" key="13">
    <source>
        <dbReference type="ARBA" id="ARBA00047754"/>
    </source>
</evidence>
<dbReference type="InterPro" id="IPR013509">
    <property type="entry name" value="RNR_lsu_N"/>
</dbReference>
<name>A0A0G0P3K5_9BACT</name>
<evidence type="ECO:0000313" key="20">
    <source>
        <dbReference type="Proteomes" id="UP000034774"/>
    </source>
</evidence>
<dbReference type="GO" id="GO:0004748">
    <property type="term" value="F:ribonucleoside-diphosphate reductase activity, thioredoxin disulfide as acceptor"/>
    <property type="evidence" value="ECO:0007669"/>
    <property type="project" value="UniProtKB-EC"/>
</dbReference>
<keyword evidence="9" id="KW-0215">Deoxyribonucleotide synthesis</keyword>
<evidence type="ECO:0000256" key="8">
    <source>
        <dbReference type="ARBA" id="ARBA00023002"/>
    </source>
</evidence>
<evidence type="ECO:0000259" key="16">
    <source>
        <dbReference type="Pfam" id="PF00317"/>
    </source>
</evidence>
<gene>
    <name evidence="19" type="ORF">UT17_C0001G0058</name>
</gene>
<dbReference type="Gene3D" id="3.20.70.20">
    <property type="match status" value="1"/>
</dbReference>
<feature type="compositionally biased region" description="Basic residues" evidence="15">
    <location>
        <begin position="9"/>
        <end position="20"/>
    </location>
</feature>
<comment type="similarity">
    <text evidence="2 14">Belongs to the ribonucleoside diphosphate reductase class-2 family.</text>
</comment>
<evidence type="ECO:0000259" key="18">
    <source>
        <dbReference type="Pfam" id="PF12637"/>
    </source>
</evidence>
<dbReference type="InterPro" id="IPR050862">
    <property type="entry name" value="RdRp_reductase_class-2"/>
</dbReference>
<evidence type="ECO:0000256" key="5">
    <source>
        <dbReference type="ARBA" id="ARBA00022628"/>
    </source>
</evidence>
<comment type="function">
    <text evidence="12 14">Catalyzes the reduction of ribonucleotides to deoxyribonucleotides. May function to provide a pool of deoxyribonucleotide precursors for DNA repair during oxygen limitation and/or for immediate growth after restoration of oxygen.</text>
</comment>
<dbReference type="UniPathway" id="UPA00326"/>
<dbReference type="STRING" id="1618572.UT17_C0001G0058"/>
<dbReference type="Pfam" id="PF00317">
    <property type="entry name" value="Ribonuc_red_lgN"/>
    <property type="match status" value="1"/>
</dbReference>
<evidence type="ECO:0000256" key="14">
    <source>
        <dbReference type="RuleBase" id="RU364064"/>
    </source>
</evidence>
<dbReference type="PRINTS" id="PR01183">
    <property type="entry name" value="RIBORDTASEM1"/>
</dbReference>
<comment type="cofactor">
    <cofactor evidence="1 14">
        <name>adenosylcob(III)alamin</name>
        <dbReference type="ChEBI" id="CHEBI:18408"/>
    </cofactor>
</comment>
<dbReference type="NCBIfam" id="TIGR02504">
    <property type="entry name" value="NrdJ_Z"/>
    <property type="match status" value="1"/>
</dbReference>
<evidence type="ECO:0000259" key="17">
    <source>
        <dbReference type="Pfam" id="PF02867"/>
    </source>
</evidence>
<keyword evidence="7 14" id="KW-0547">Nucleotide-binding</keyword>
<keyword evidence="10" id="KW-1015">Disulfide bond</keyword>
<evidence type="ECO:0000256" key="2">
    <source>
        <dbReference type="ARBA" id="ARBA00007405"/>
    </source>
</evidence>
<dbReference type="InterPro" id="IPR008926">
    <property type="entry name" value="RNR_R1-su_N"/>
</dbReference>
<dbReference type="InterPro" id="IPR024434">
    <property type="entry name" value="TSCPD_dom"/>
</dbReference>
<keyword evidence="6 14" id="KW-0237">DNA synthesis</keyword>
<dbReference type="Proteomes" id="UP000034774">
    <property type="component" value="Unassembled WGS sequence"/>
</dbReference>
<comment type="catalytic activity">
    <reaction evidence="13 14">
        <text>a 2'-deoxyribonucleoside 5'-diphosphate + [thioredoxin]-disulfide + H2O = a ribonucleoside 5'-diphosphate + [thioredoxin]-dithiol</text>
        <dbReference type="Rhea" id="RHEA:23252"/>
        <dbReference type="Rhea" id="RHEA-COMP:10698"/>
        <dbReference type="Rhea" id="RHEA-COMP:10700"/>
        <dbReference type="ChEBI" id="CHEBI:15377"/>
        <dbReference type="ChEBI" id="CHEBI:29950"/>
        <dbReference type="ChEBI" id="CHEBI:50058"/>
        <dbReference type="ChEBI" id="CHEBI:57930"/>
        <dbReference type="ChEBI" id="CHEBI:73316"/>
        <dbReference type="EC" id="1.17.4.1"/>
    </reaction>
</comment>
<dbReference type="CDD" id="cd02888">
    <property type="entry name" value="RNR_II_dimer"/>
    <property type="match status" value="1"/>
</dbReference>
<evidence type="ECO:0000256" key="9">
    <source>
        <dbReference type="ARBA" id="ARBA00023116"/>
    </source>
</evidence>
<keyword evidence="8 14" id="KW-0560">Oxidoreductase</keyword>
<dbReference type="AlphaFoldDB" id="A0A0G0P3K5"/>
<dbReference type="GO" id="GO:0031419">
    <property type="term" value="F:cobalamin binding"/>
    <property type="evidence" value="ECO:0007669"/>
    <property type="project" value="UniProtKB-KW"/>
</dbReference>
<evidence type="ECO:0000256" key="11">
    <source>
        <dbReference type="ARBA" id="ARBA00023285"/>
    </source>
</evidence>
<dbReference type="InterPro" id="IPR013344">
    <property type="entry name" value="RNR_NrdJ/NrdZ"/>
</dbReference>